<dbReference type="Proteomes" id="UP000325577">
    <property type="component" value="Linkage Group LG21"/>
</dbReference>
<feature type="region of interest" description="Disordered" evidence="1">
    <location>
        <begin position="1"/>
        <end position="24"/>
    </location>
</feature>
<dbReference type="EMBL" id="CM018045">
    <property type="protein sequence ID" value="KAA8527491.1"/>
    <property type="molecule type" value="Genomic_DNA"/>
</dbReference>
<protein>
    <submittedName>
        <fullName evidence="2">Uncharacterized protein</fullName>
    </submittedName>
</protein>
<dbReference type="AlphaFoldDB" id="A0A5J5AE58"/>
<evidence type="ECO:0000313" key="3">
    <source>
        <dbReference type="Proteomes" id="UP000325577"/>
    </source>
</evidence>
<accession>A0A5J5AE58</accession>
<organism evidence="2 3">
    <name type="scientific">Nyssa sinensis</name>
    <dbReference type="NCBI Taxonomy" id="561372"/>
    <lineage>
        <taxon>Eukaryota</taxon>
        <taxon>Viridiplantae</taxon>
        <taxon>Streptophyta</taxon>
        <taxon>Embryophyta</taxon>
        <taxon>Tracheophyta</taxon>
        <taxon>Spermatophyta</taxon>
        <taxon>Magnoliopsida</taxon>
        <taxon>eudicotyledons</taxon>
        <taxon>Gunneridae</taxon>
        <taxon>Pentapetalae</taxon>
        <taxon>asterids</taxon>
        <taxon>Cornales</taxon>
        <taxon>Nyssaceae</taxon>
        <taxon>Nyssa</taxon>
    </lineage>
</organism>
<evidence type="ECO:0000256" key="1">
    <source>
        <dbReference type="SAM" id="MobiDB-lite"/>
    </source>
</evidence>
<reference evidence="2 3" key="1">
    <citation type="submission" date="2019-09" db="EMBL/GenBank/DDBJ databases">
        <title>A chromosome-level genome assembly of the Chinese tupelo Nyssa sinensis.</title>
        <authorList>
            <person name="Yang X."/>
            <person name="Kang M."/>
            <person name="Yang Y."/>
            <person name="Xiong H."/>
            <person name="Wang M."/>
            <person name="Zhang Z."/>
            <person name="Wang Z."/>
            <person name="Wu H."/>
            <person name="Ma T."/>
            <person name="Liu J."/>
            <person name="Xi Z."/>
        </authorList>
    </citation>
    <scope>NUCLEOTIDE SEQUENCE [LARGE SCALE GENOMIC DNA]</scope>
    <source>
        <strain evidence="2">J267</strain>
        <tissue evidence="2">Leaf</tissue>
    </source>
</reference>
<sequence length="99" mass="10472">MGKLCCSESDDGGLESQRNSGVGSPCSCAHGHLQSIPKAAKGGSPFSSISGINPVDLRNIEEGRVVFDACCEALLFFPTVRDHTVTVQPTASTIRMEFN</sequence>
<gene>
    <name evidence="2" type="ORF">F0562_034794</name>
</gene>
<proteinExistence type="predicted"/>
<evidence type="ECO:0000313" key="2">
    <source>
        <dbReference type="EMBL" id="KAA8527491.1"/>
    </source>
</evidence>
<keyword evidence="3" id="KW-1185">Reference proteome</keyword>
<name>A0A5J5AE58_9ASTE</name>